<organism evidence="2 3">
    <name type="scientific">Pseudonocardia kongjuensis</name>
    <dbReference type="NCBI Taxonomy" id="102227"/>
    <lineage>
        <taxon>Bacteria</taxon>
        <taxon>Bacillati</taxon>
        <taxon>Actinomycetota</taxon>
        <taxon>Actinomycetes</taxon>
        <taxon>Pseudonocardiales</taxon>
        <taxon>Pseudonocardiaceae</taxon>
        <taxon>Pseudonocardia</taxon>
    </lineage>
</organism>
<accession>A0ABN1XMX1</accession>
<evidence type="ECO:0000313" key="3">
    <source>
        <dbReference type="Proteomes" id="UP001501414"/>
    </source>
</evidence>
<comment type="caution">
    <text evidence="2">The sequence shown here is derived from an EMBL/GenBank/DDBJ whole genome shotgun (WGS) entry which is preliminary data.</text>
</comment>
<reference evidence="2 3" key="1">
    <citation type="journal article" date="2019" name="Int. J. Syst. Evol. Microbiol.">
        <title>The Global Catalogue of Microorganisms (GCM) 10K type strain sequencing project: providing services to taxonomists for standard genome sequencing and annotation.</title>
        <authorList>
            <consortium name="The Broad Institute Genomics Platform"/>
            <consortium name="The Broad Institute Genome Sequencing Center for Infectious Disease"/>
            <person name="Wu L."/>
            <person name="Ma J."/>
        </authorList>
    </citation>
    <scope>NUCLEOTIDE SEQUENCE [LARGE SCALE GENOMIC DNA]</scope>
    <source>
        <strain evidence="2 3">JCM 11896</strain>
    </source>
</reference>
<name>A0ABN1XMX1_9PSEU</name>
<proteinExistence type="predicted"/>
<evidence type="ECO:0000256" key="1">
    <source>
        <dbReference type="SAM" id="MobiDB-lite"/>
    </source>
</evidence>
<protein>
    <submittedName>
        <fullName evidence="2">Uncharacterized protein</fullName>
    </submittedName>
</protein>
<sequence>MTGRRTGPGLVRKPHPLPSPDMSDTNAASPLRLTAEQRLNWTAEQAQKWAKYRESPHLAAPGSSLALDDKIFPLSPPSHLVAFGIAHAVEHLEFFLYPLLNGGAGFPTAPNTLARASVLGSAHALWMLDHPDRKERQRRGLRMAHYEAANERTAVYEVEHIPGANPDPQTRALWQSRVDLCNETMNEAVDAGATIGMTAEDVARRPDDTTIIDHVAKAYIAASPGDSDTLVTAYRLNWRMHSGNAHGLRWPAVWHSEMQGSFARGGAAARVTSGGLEGLSIVASAMALFIKRAVELFDAARQRPS</sequence>
<gene>
    <name evidence="2" type="ORF">GCM10009613_05560</name>
</gene>
<dbReference type="EMBL" id="BAAAJK010000001">
    <property type="protein sequence ID" value="GAA1380744.1"/>
    <property type="molecule type" value="Genomic_DNA"/>
</dbReference>
<keyword evidence="3" id="KW-1185">Reference proteome</keyword>
<dbReference type="Proteomes" id="UP001501414">
    <property type="component" value="Unassembled WGS sequence"/>
</dbReference>
<feature type="region of interest" description="Disordered" evidence="1">
    <location>
        <begin position="1"/>
        <end position="28"/>
    </location>
</feature>
<evidence type="ECO:0000313" key="2">
    <source>
        <dbReference type="EMBL" id="GAA1380744.1"/>
    </source>
</evidence>